<name>A0A131XIX0_9ACAR</name>
<feature type="region of interest" description="Disordered" evidence="1">
    <location>
        <begin position="640"/>
        <end position="696"/>
    </location>
</feature>
<accession>A0A131XIX0</accession>
<feature type="region of interest" description="Disordered" evidence="1">
    <location>
        <begin position="195"/>
        <end position="224"/>
    </location>
</feature>
<evidence type="ECO:0000259" key="2">
    <source>
        <dbReference type="SMART" id="SM01257"/>
    </source>
</evidence>
<feature type="compositionally biased region" description="Low complexity" evidence="1">
    <location>
        <begin position="457"/>
        <end position="467"/>
    </location>
</feature>
<proteinExistence type="evidence at transcript level"/>
<feature type="region of interest" description="Disordered" evidence="1">
    <location>
        <begin position="446"/>
        <end position="467"/>
    </location>
</feature>
<feature type="domain" description="ITPR-interacting" evidence="2">
    <location>
        <begin position="365"/>
        <end position="516"/>
    </location>
</feature>
<dbReference type="InterPro" id="IPR029325">
    <property type="entry name" value="ITPR-bd"/>
</dbReference>
<feature type="compositionally biased region" description="Polar residues" evidence="1">
    <location>
        <begin position="135"/>
        <end position="153"/>
    </location>
</feature>
<evidence type="ECO:0000256" key="1">
    <source>
        <dbReference type="SAM" id="MobiDB-lite"/>
    </source>
</evidence>
<dbReference type="Pfam" id="PF14722">
    <property type="entry name" value="KRAP_IP3R_bind"/>
    <property type="match status" value="1"/>
</dbReference>
<feature type="region of interest" description="Disordered" evidence="1">
    <location>
        <begin position="35"/>
        <end position="155"/>
    </location>
</feature>
<feature type="non-terminal residue" evidence="3">
    <location>
        <position position="1"/>
    </location>
</feature>
<dbReference type="PANTHER" id="PTHR17469:SF15">
    <property type="entry name" value="ITPR-INTERACTING DOMAIN-CONTAINING PROTEIN"/>
    <property type="match status" value="1"/>
</dbReference>
<dbReference type="InterPro" id="IPR043444">
    <property type="entry name" value="TESPA1-like"/>
</dbReference>
<evidence type="ECO:0000313" key="3">
    <source>
        <dbReference type="EMBL" id="JAP66040.1"/>
    </source>
</evidence>
<protein>
    <submittedName>
        <fullName evidence="3">Putative sperm-specific antigen 2</fullName>
    </submittedName>
</protein>
<organism evidence="3">
    <name type="scientific">Hyalomma excavatum</name>
    <dbReference type="NCBI Taxonomy" id="257692"/>
    <lineage>
        <taxon>Eukaryota</taxon>
        <taxon>Metazoa</taxon>
        <taxon>Ecdysozoa</taxon>
        <taxon>Arthropoda</taxon>
        <taxon>Chelicerata</taxon>
        <taxon>Arachnida</taxon>
        <taxon>Acari</taxon>
        <taxon>Parasitiformes</taxon>
        <taxon>Ixodida</taxon>
        <taxon>Ixodoidea</taxon>
        <taxon>Ixodidae</taxon>
        <taxon>Hyalomminae</taxon>
        <taxon>Hyalomma</taxon>
    </lineage>
</organism>
<dbReference type="AlphaFoldDB" id="A0A131XIX0"/>
<dbReference type="PANTHER" id="PTHR17469">
    <property type="entry name" value="SPERM SPECIFIC ANTIGEN 2-RELATED"/>
    <property type="match status" value="1"/>
</dbReference>
<sequence length="805" mass="87785">QELLPSSSSSSQGCGVGRSAQAWLSRAIQSLSPKLARKFQQGPSSGAARRASCSRAPSSESLLKVPPAQKKRTGSAARPSSLPSGESKRTSAVSKQRRCRASTAPTAEPHPPSCTSRPDKEQSALLDATSAAGPVTSQSCEEATCPNVQSAETSKSEAYGVARLREVLAVLRSDISSEEKLVAIKRGHDRWLAVGSSMGDMSRPHPGSQQGSESQHARRGHHKLQDMKQLGPILELPKDLPRTAFKVITVDMSLVERTSQKKVIMTGTETPPKSPTSVQEWVNSLPADEPHKEESSNIQPVELASMLHQDSGYQSHMECPTLEAPVSETQDDNLSLGAEARTMDNATLLQPKSVQSSTGKAMLAELRSKQSSFNSETSGFSTISSMSSVESLLEARREDPEELLLALGFGGPVRDENPVSRIPERFLAQPSQARGVDMRRFVTHQEQLSQRHEAGLPAPAHQSSPPSAISSKIIEAMEQNQKTRSFAATAKLARTSSLLLSSASRGSSDSILEPANREFLERQGVEDKMSGHKRLVLGHQTFSFDLESGLMLLTSERRRMRWRWQRAVRIILDKRQDAHVVPLAKMREDSEHPLAILDGPSADSGLGELISVNGGSVDSASCDPCAANNNGHKNLCEREQVSPDDEGDLDNVPTERHKRPLLYRQSTITEEVASGQPRDLLDSSNQDGSEESGEHTLTELSDLHRALREYKAKHLRCGSSLVGLVRKTKETAPDLEAIWQLREAISQEVKRADSMLSSHEMAALLSQPCMDCVNYTLLKEKLSELLSLQKDLCSRISQILEQGGD</sequence>
<dbReference type="GO" id="GO:0005102">
    <property type="term" value="F:signaling receptor binding"/>
    <property type="evidence" value="ECO:0007669"/>
    <property type="project" value="InterPro"/>
</dbReference>
<dbReference type="SMART" id="SM01257">
    <property type="entry name" value="KRAP_IP3R_bind"/>
    <property type="match status" value="1"/>
</dbReference>
<reference evidence="3" key="1">
    <citation type="journal article" date="2017" name="Ticks Tick Borne Dis.">
        <title>An insight into the sialome of Hyalomma excavatum.</title>
        <authorList>
            <person name="Ribeiro J.M."/>
            <person name="Slovak M."/>
            <person name="Francischetti I.M."/>
        </authorList>
    </citation>
    <scope>NUCLEOTIDE SEQUENCE</scope>
    <source>
        <strain evidence="3">Samish</strain>
        <tissue evidence="3">Salivary glands</tissue>
    </source>
</reference>
<feature type="compositionally biased region" description="Low complexity" evidence="1">
    <location>
        <begin position="44"/>
        <end position="61"/>
    </location>
</feature>
<dbReference type="EMBL" id="GEFH01002541">
    <property type="protein sequence ID" value="JAP66040.1"/>
    <property type="molecule type" value="mRNA"/>
</dbReference>